<evidence type="ECO:0000313" key="1">
    <source>
        <dbReference type="EMBL" id="MEI4800459.1"/>
    </source>
</evidence>
<dbReference type="InterPro" id="IPR010985">
    <property type="entry name" value="Ribbon_hlx_hlx"/>
</dbReference>
<accession>A0ABU8FCN8</accession>
<dbReference type="InterPro" id="IPR013321">
    <property type="entry name" value="Arc_rbn_hlx_hlx"/>
</dbReference>
<dbReference type="EMBL" id="JBAWSX010000001">
    <property type="protein sequence ID" value="MEI4800459.1"/>
    <property type="molecule type" value="Genomic_DNA"/>
</dbReference>
<evidence type="ECO:0000313" key="2">
    <source>
        <dbReference type="Proteomes" id="UP001372526"/>
    </source>
</evidence>
<proteinExistence type="predicted"/>
<comment type="caution">
    <text evidence="1">The sequence shown here is derived from an EMBL/GenBank/DDBJ whole genome shotgun (WGS) entry which is preliminary data.</text>
</comment>
<organism evidence="1 2">
    <name type="scientific">Bacillus bruguierae</name>
    <dbReference type="NCBI Taxonomy" id="3127667"/>
    <lineage>
        <taxon>Bacteria</taxon>
        <taxon>Bacillati</taxon>
        <taxon>Bacillota</taxon>
        <taxon>Bacilli</taxon>
        <taxon>Bacillales</taxon>
        <taxon>Bacillaceae</taxon>
        <taxon>Bacillus</taxon>
    </lineage>
</organism>
<sequence>MEIGEIIDRLNNHEPIAIVAKRLEMSPYTLSKKLRLLGYEYDNEQKKRMFVGKGAEPRHLQLKEAVSIQQEKIDYQRLIYEQLQNIYKLLQKQEYGMCITSIQQGEKKKRTFSLSKQILEQLDCFSVRNGVHKSKIVEIALEEYLKRYREKE</sequence>
<protein>
    <submittedName>
        <fullName evidence="1">Ribbon-helix-helix domain-containing protein</fullName>
    </submittedName>
</protein>
<reference evidence="1 2" key="1">
    <citation type="submission" date="2024-01" db="EMBL/GenBank/DDBJ databases">
        <title>Seven novel Bacillus-like species.</title>
        <authorList>
            <person name="Liu G."/>
        </authorList>
    </citation>
    <scope>NUCLEOTIDE SEQUENCE [LARGE SCALE GENOMIC DNA]</scope>
    <source>
        <strain evidence="1 2">FJAT-51639</strain>
    </source>
</reference>
<name>A0ABU8FCN8_9BACI</name>
<dbReference type="RefSeq" id="WP_336471357.1">
    <property type="nucleotide sequence ID" value="NZ_JBAWSX010000001.1"/>
</dbReference>
<gene>
    <name evidence="1" type="ORF">WAZ07_03790</name>
</gene>
<keyword evidence="2" id="KW-1185">Reference proteome</keyword>
<dbReference type="SUPFAM" id="SSF47598">
    <property type="entry name" value="Ribbon-helix-helix"/>
    <property type="match status" value="1"/>
</dbReference>
<dbReference type="Proteomes" id="UP001372526">
    <property type="component" value="Unassembled WGS sequence"/>
</dbReference>
<dbReference type="Gene3D" id="1.10.1220.10">
    <property type="entry name" value="Met repressor-like"/>
    <property type="match status" value="1"/>
</dbReference>